<dbReference type="Proteomes" id="UP000051497">
    <property type="component" value="Unassembled WGS sequence"/>
</dbReference>
<dbReference type="PANTHER" id="PTHR24166">
    <property type="entry name" value="ROLLING PEBBLES, ISOFORM B"/>
    <property type="match status" value="1"/>
</dbReference>
<feature type="compositionally biased region" description="Basic and acidic residues" evidence="3">
    <location>
        <begin position="1145"/>
        <end position="1159"/>
    </location>
</feature>
<evidence type="ECO:0000313" key="6">
    <source>
        <dbReference type="Proteomes" id="UP000051497"/>
    </source>
</evidence>
<dbReference type="PANTHER" id="PTHR24166:SF48">
    <property type="entry name" value="PROTEIN VAPYRIN"/>
    <property type="match status" value="1"/>
</dbReference>
<organism evidence="4">
    <name type="scientific">Candidatus Berkiella aquae</name>
    <dbReference type="NCBI Taxonomy" id="295108"/>
    <lineage>
        <taxon>Bacteria</taxon>
        <taxon>Pseudomonadati</taxon>
        <taxon>Pseudomonadota</taxon>
        <taxon>Gammaproteobacteria</taxon>
        <taxon>Candidatus Berkiellales</taxon>
        <taxon>Candidatus Berkiellaceae</taxon>
        <taxon>Candidatus Berkiella</taxon>
    </lineage>
</organism>
<name>A0A0Q9YWI4_9GAMM</name>
<dbReference type="EMBL" id="LKAJ02000001">
    <property type="protein sequence ID" value="MCS5710427.1"/>
    <property type="molecule type" value="Genomic_DNA"/>
</dbReference>
<evidence type="ECO:0000256" key="1">
    <source>
        <dbReference type="ARBA" id="ARBA00022737"/>
    </source>
</evidence>
<comment type="caution">
    <text evidence="4">The sequence shown here is derived from an EMBL/GenBank/DDBJ whole genome shotgun (WGS) entry which is preliminary data.</text>
</comment>
<dbReference type="AlphaFoldDB" id="A0A0Q9YWI4"/>
<accession>A0A0Q9YWI4</accession>
<feature type="region of interest" description="Disordered" evidence="3">
    <location>
        <begin position="1139"/>
        <end position="1170"/>
    </location>
</feature>
<evidence type="ECO:0000313" key="5">
    <source>
        <dbReference type="EMBL" id="MCS5710427.1"/>
    </source>
</evidence>
<dbReference type="Pfam" id="PF12796">
    <property type="entry name" value="Ank_2"/>
    <property type="match status" value="2"/>
</dbReference>
<protein>
    <submittedName>
        <fullName evidence="5">Ankyrin repeat domain-containing protein</fullName>
    </submittedName>
    <submittedName>
        <fullName evidence="4">Ankyrin repeats (3 copies)</fullName>
    </submittedName>
</protein>
<proteinExistence type="predicted"/>
<evidence type="ECO:0000256" key="2">
    <source>
        <dbReference type="ARBA" id="ARBA00023043"/>
    </source>
</evidence>
<evidence type="ECO:0000256" key="3">
    <source>
        <dbReference type="SAM" id="MobiDB-lite"/>
    </source>
</evidence>
<gene>
    <name evidence="5" type="ORF">HT99x_003215</name>
    <name evidence="4" type="ORF">HT99x_01076</name>
</gene>
<dbReference type="Gene3D" id="1.25.40.20">
    <property type="entry name" value="Ankyrin repeat-containing domain"/>
    <property type="match status" value="3"/>
</dbReference>
<keyword evidence="2" id="KW-0040">ANK repeat</keyword>
<reference evidence="4" key="1">
    <citation type="submission" date="2015-09" db="EMBL/GenBank/DDBJ databases">
        <title>Draft Genome Sequences of Two Novel Amoeba-resistant Intranuclear Bacteria, Candidatus Berkiella cookevillensis and Candidatus Berkiella aquae.</title>
        <authorList>
            <person name="Mehari Y.T."/>
            <person name="Arivett B.A."/>
            <person name="Farone A.L."/>
            <person name="Gunderson J.H."/>
            <person name="Farone M.B."/>
        </authorList>
    </citation>
    <scope>NUCLEOTIDE SEQUENCE [LARGE SCALE GENOMIC DNA]</scope>
    <source>
        <strain evidence="4">HT99</strain>
    </source>
</reference>
<feature type="compositionally biased region" description="Basic residues" evidence="3">
    <location>
        <begin position="1160"/>
        <end position="1170"/>
    </location>
</feature>
<dbReference type="STRING" id="295108.HT99x_01076"/>
<sequence>MPKRSPPTLASLYSAIQKKDIDRVNALLSIPEIYENVHGNGNDILRLAVDKGEPRIVAMLLAIPAVRENAHLHNNEVLLRCAQNHEHELIRELLKIPTVSSNAHANANLLLHYAAHDGQIDLVTTLLALPHVQETAHVKNNEALRLAAQKGHTQIVQVLLAIPAVSANAHLVDNQILRVAIANNHYEIIQILLTIPAVKQSFQVKSNNELCHFVYAPVEFVLRLLEVESVKENAHKQSNEALYLAAQAGNIGMVNLLLAIPQVAKNAHAKNNRTLLIAAKNAHWEIVKALLLHPNVSQKMTNEILFEMLHPGFMFRSQLDVIMSLLENTNVQQGLMKVEGNNIIEFFVKFPNLTDVLIKTVLLNDKHLQCYLNMFVERPDTQILTQAILNVAIKESNVSVCKKLLAILSVRSSIQLNSLSLAAASGNIEIMKLLLTIPRINENAHSDNNYALRQAIINGHPAIVEILLMQPQVRARAHVSNNFVLNIAAQCRNVNIVKMLLTVPAVRKNVNVENNFILYKAASINLNGGIVKELLHIPEVKQQLFSDGDNHNLIRFFEKFPAYRSVVSETLTLYGVPLSWLLKDIASEEQVNCLKDFFHQPILYLEKQGASVSIIEAVRILYTEQLIANHKYQQAQRERNRERFNNVDDEQRIDAVRKHYLAIIKPHFQEKYERLRLYPIEIEIRMLLLNAMMEEAKEKSKDDSQMSRVIEYVDSLDSDTKRRLLFGSDEETMAQARTVFNSTQSEAQTAWRAYDPWAPVGGDWPNLLTPPLQNHHKAAFTVNSVGLEAPTTQTASDLVREMFAYSYLLVTDQEGTIEEQKLRETTFIAKVAETRRAHNQNAFSVDDPSCLPGSISRAGDTWIAHSKSVIPDVPQLLVEELRTLAIEKFQNLPRADQAKLFNALVMLSQYNAGDIIEGKANFSDEDVFLRQQFRDSLGNYGELYATLNQALQKRGSRALNQEEFELYVMALLMNIGGPWISHALADIYRKSKDESLENPYTYFLDANSIQSITKMQSITLLRPCFQSLSLENCNTLLLQTAEYLANGKFAEALSHLKENGLTQETLMRIEILIIDYQKAKEVTLKEKALLWDSLYHQFQYTPMRDMGVSLRNVVNNVVDGKQALTTALQDEHFPSEEVMLTKRKAKDDKTESTEADTVRLPKKRKGQVYR</sequence>
<dbReference type="InterPro" id="IPR050889">
    <property type="entry name" value="Dendritic_Spine_Reg/Scaffold"/>
</dbReference>
<keyword evidence="6" id="KW-1185">Reference proteome</keyword>
<reference evidence="5" key="2">
    <citation type="journal article" date="2016" name="Genome Announc.">
        <title>Draft Genome Sequences of Two Novel Amoeba-Resistant Intranuclear Bacteria, 'Candidatus Berkiella cookevillensis' and 'Candidatus Berkiella aquae'.</title>
        <authorList>
            <person name="Mehari Y.T."/>
            <person name="Arivett B.A."/>
            <person name="Farone A.L."/>
            <person name="Gunderson J.H."/>
            <person name="Farone M.B."/>
        </authorList>
    </citation>
    <scope>NUCLEOTIDE SEQUENCE</scope>
    <source>
        <strain evidence="5">HT99</strain>
    </source>
</reference>
<dbReference type="InterPro" id="IPR036770">
    <property type="entry name" value="Ankyrin_rpt-contain_sf"/>
</dbReference>
<reference evidence="5" key="3">
    <citation type="submission" date="2021-06" db="EMBL/GenBank/DDBJ databases">
        <title>Genomic Description and Analysis of Intracellular Bacteria, Candidatus Berkiella cookevillensis and Candidatus Berkiella aquae.</title>
        <authorList>
            <person name="Kidane D.T."/>
            <person name="Mehari Y.T."/>
            <person name="Rice F.C."/>
            <person name="Arivett B.A."/>
            <person name="Farone A.L."/>
            <person name="Berk S.G."/>
            <person name="Farone M.B."/>
        </authorList>
    </citation>
    <scope>NUCLEOTIDE SEQUENCE</scope>
    <source>
        <strain evidence="5">HT99</strain>
    </source>
</reference>
<dbReference type="InterPro" id="IPR002110">
    <property type="entry name" value="Ankyrin_rpt"/>
</dbReference>
<dbReference type="EMBL" id="LKAJ01000003">
    <property type="protein sequence ID" value="KRG21882.1"/>
    <property type="molecule type" value="Genomic_DNA"/>
</dbReference>
<dbReference type="RefSeq" id="WP_075065701.1">
    <property type="nucleotide sequence ID" value="NZ_LKAJ02000001.1"/>
</dbReference>
<evidence type="ECO:0000313" key="4">
    <source>
        <dbReference type="EMBL" id="KRG21882.1"/>
    </source>
</evidence>
<dbReference type="SMART" id="SM00248">
    <property type="entry name" value="ANK"/>
    <property type="match status" value="10"/>
</dbReference>
<dbReference type="SUPFAM" id="SSF48403">
    <property type="entry name" value="Ankyrin repeat"/>
    <property type="match status" value="2"/>
</dbReference>
<keyword evidence="1" id="KW-0677">Repeat</keyword>